<dbReference type="GO" id="GO:0030649">
    <property type="term" value="P:aminoglycoside antibiotic catabolic process"/>
    <property type="evidence" value="ECO:0007669"/>
    <property type="project" value="TreeGrafter"/>
</dbReference>
<evidence type="ECO:0000313" key="2">
    <source>
        <dbReference type="EMBL" id="MBI1757293.1"/>
    </source>
</evidence>
<accession>A0A931LW51</accession>
<feature type="domain" description="N-acetyltransferase" evidence="1">
    <location>
        <begin position="4"/>
        <end position="143"/>
    </location>
</feature>
<protein>
    <submittedName>
        <fullName evidence="2">GNAT family N-acetyltransferase</fullName>
    </submittedName>
</protein>
<dbReference type="PROSITE" id="PS51186">
    <property type="entry name" value="GNAT"/>
    <property type="match status" value="1"/>
</dbReference>
<dbReference type="PANTHER" id="PTHR37817:SF1">
    <property type="entry name" value="N-ACETYLTRANSFERASE EIS"/>
    <property type="match status" value="1"/>
</dbReference>
<dbReference type="InterPro" id="IPR051554">
    <property type="entry name" value="Acetyltransferase_Eis"/>
</dbReference>
<evidence type="ECO:0000313" key="3">
    <source>
        <dbReference type="Proteomes" id="UP000727962"/>
    </source>
</evidence>
<dbReference type="Pfam" id="PF13527">
    <property type="entry name" value="Acetyltransf_9"/>
    <property type="match status" value="1"/>
</dbReference>
<dbReference type="InterPro" id="IPR000182">
    <property type="entry name" value="GNAT_dom"/>
</dbReference>
<comment type="caution">
    <text evidence="2">The sequence shown here is derived from an EMBL/GenBank/DDBJ whole genome shotgun (WGS) entry which is preliminary data.</text>
</comment>
<dbReference type="GO" id="GO:0034069">
    <property type="term" value="F:aminoglycoside N-acetyltransferase activity"/>
    <property type="evidence" value="ECO:0007669"/>
    <property type="project" value="TreeGrafter"/>
</dbReference>
<sequence>MQSLVIRPLEEADRPGLLKVWALTYHGGAPWPEEDEPKIFGHSQPFVCERAGEIVGGFGVMSMTATRGPGLMRCGGVLAVAVAPHVRRAGVGAAMMRWALRHYREQGFELASLYAFSERFYRAFGYECCGRRLKFTVETATMPKVESDLEVTAHDADQAELIKPCYEAFCHRHSGMNLRNDFQWERALSPKSHRTLYVAGRPAQGYAIVQHKVDFWEDQHVEEIAWCSRSGYEAILGLIRGIGINKSKVSWYEPSDSPFLAAHFDHGCKIEIERIVMYRILNVPLALQALKPTAEGEFTLEVADAILPENRGPWHVAFSPGAVEVQLTHDAALRMSERCFVQALLGEPSLLDLLNLGLVETADTPAAMAAIRLLTPSSVYCTDFF</sequence>
<dbReference type="InterPro" id="IPR016181">
    <property type="entry name" value="Acyl_CoA_acyltransferase"/>
</dbReference>
<evidence type="ECO:0000259" key="1">
    <source>
        <dbReference type="PROSITE" id="PS51186"/>
    </source>
</evidence>
<dbReference type="InterPro" id="IPR041380">
    <property type="entry name" value="Acetyltransf_17"/>
</dbReference>
<dbReference type="Gene3D" id="3.40.630.30">
    <property type="match status" value="2"/>
</dbReference>
<dbReference type="SUPFAM" id="SSF55729">
    <property type="entry name" value="Acyl-CoA N-acyltransferases (Nat)"/>
    <property type="match status" value="1"/>
</dbReference>
<dbReference type="InterPro" id="IPR036527">
    <property type="entry name" value="SCP2_sterol-bd_dom_sf"/>
</dbReference>
<gene>
    <name evidence="2" type="ORF">HYR64_09335</name>
</gene>
<dbReference type="InterPro" id="IPR025559">
    <property type="entry name" value="Eis_dom"/>
</dbReference>
<dbReference type="EMBL" id="JACOSL010000058">
    <property type="protein sequence ID" value="MBI1757293.1"/>
    <property type="molecule type" value="Genomic_DNA"/>
</dbReference>
<dbReference type="Proteomes" id="UP000727962">
    <property type="component" value="Unassembled WGS sequence"/>
</dbReference>
<dbReference type="Pfam" id="PF13530">
    <property type="entry name" value="SCP2_2"/>
    <property type="match status" value="1"/>
</dbReference>
<dbReference type="CDD" id="cd04301">
    <property type="entry name" value="NAT_SF"/>
    <property type="match status" value="1"/>
</dbReference>
<dbReference type="Gene3D" id="3.30.1050.10">
    <property type="entry name" value="SCP2 sterol-binding domain"/>
    <property type="match status" value="1"/>
</dbReference>
<dbReference type="SUPFAM" id="SSF55718">
    <property type="entry name" value="SCP-like"/>
    <property type="match status" value="1"/>
</dbReference>
<name>A0A931LW51_FIMGI</name>
<reference evidence="2" key="1">
    <citation type="submission" date="2020-07" db="EMBL/GenBank/DDBJ databases">
        <title>Huge and variable diversity of episymbiotic CPR bacteria and DPANN archaea in groundwater ecosystems.</title>
        <authorList>
            <person name="He C.Y."/>
            <person name="Keren R."/>
            <person name="Whittaker M."/>
            <person name="Farag I.F."/>
            <person name="Doudna J."/>
            <person name="Cate J.H.D."/>
            <person name="Banfield J.F."/>
        </authorList>
    </citation>
    <scope>NUCLEOTIDE SEQUENCE</scope>
    <source>
        <strain evidence="2">NC_groundwater_17_Pr7_B-0.1um_64_12</strain>
    </source>
</reference>
<dbReference type="AlphaFoldDB" id="A0A931LW51"/>
<dbReference type="Pfam" id="PF17668">
    <property type="entry name" value="Acetyltransf_17"/>
    <property type="match status" value="1"/>
</dbReference>
<proteinExistence type="predicted"/>
<organism evidence="2 3">
    <name type="scientific">Fimbriimonas ginsengisoli</name>
    <dbReference type="NCBI Taxonomy" id="1005039"/>
    <lineage>
        <taxon>Bacteria</taxon>
        <taxon>Bacillati</taxon>
        <taxon>Armatimonadota</taxon>
        <taxon>Fimbriimonadia</taxon>
        <taxon>Fimbriimonadales</taxon>
        <taxon>Fimbriimonadaceae</taxon>
        <taxon>Fimbriimonas</taxon>
    </lineage>
</organism>
<dbReference type="PANTHER" id="PTHR37817">
    <property type="entry name" value="N-ACETYLTRANSFERASE EIS"/>
    <property type="match status" value="1"/>
</dbReference>